<gene>
    <name evidence="2" type="ORF">ACFFK0_10895</name>
</gene>
<dbReference type="PANTHER" id="PTHR43649">
    <property type="entry name" value="ARABINOSE-BINDING PROTEIN-RELATED"/>
    <property type="match status" value="1"/>
</dbReference>
<name>A0ABV6DJX1_9BACL</name>
<organism evidence="2 3">
    <name type="scientific">Paenibacillus chartarius</name>
    <dbReference type="NCBI Taxonomy" id="747481"/>
    <lineage>
        <taxon>Bacteria</taxon>
        <taxon>Bacillati</taxon>
        <taxon>Bacillota</taxon>
        <taxon>Bacilli</taxon>
        <taxon>Bacillales</taxon>
        <taxon>Paenibacillaceae</taxon>
        <taxon>Paenibacillus</taxon>
    </lineage>
</organism>
<keyword evidence="3" id="KW-1185">Reference proteome</keyword>
<dbReference type="InterPro" id="IPR018247">
    <property type="entry name" value="EF_Hand_1_Ca_BS"/>
</dbReference>
<dbReference type="EMBL" id="JBHLWN010000043">
    <property type="protein sequence ID" value="MFC0212953.1"/>
    <property type="molecule type" value="Genomic_DNA"/>
</dbReference>
<dbReference type="InterPro" id="IPR006059">
    <property type="entry name" value="SBP"/>
</dbReference>
<dbReference type="PROSITE" id="PS00018">
    <property type="entry name" value="EF_HAND_1"/>
    <property type="match status" value="1"/>
</dbReference>
<dbReference type="InterPro" id="IPR050490">
    <property type="entry name" value="Bact_solute-bd_prot1"/>
</dbReference>
<evidence type="ECO:0000256" key="1">
    <source>
        <dbReference type="SAM" id="SignalP"/>
    </source>
</evidence>
<proteinExistence type="predicted"/>
<dbReference type="Pfam" id="PF01547">
    <property type="entry name" value="SBP_bac_1"/>
    <property type="match status" value="1"/>
</dbReference>
<dbReference type="PANTHER" id="PTHR43649:SF16">
    <property type="entry name" value="SUGAR-BINDING LIPOPROTEIN"/>
    <property type="match status" value="1"/>
</dbReference>
<dbReference type="SUPFAM" id="SSF53850">
    <property type="entry name" value="Periplasmic binding protein-like II"/>
    <property type="match status" value="1"/>
</dbReference>
<keyword evidence="1" id="KW-0732">Signal</keyword>
<feature type="signal peptide" evidence="1">
    <location>
        <begin position="1"/>
        <end position="27"/>
    </location>
</feature>
<evidence type="ECO:0000313" key="3">
    <source>
        <dbReference type="Proteomes" id="UP001589776"/>
    </source>
</evidence>
<dbReference type="RefSeq" id="WP_377470199.1">
    <property type="nucleotide sequence ID" value="NZ_JBHLWN010000043.1"/>
</dbReference>
<comment type="caution">
    <text evidence="2">The sequence shown here is derived from an EMBL/GenBank/DDBJ whole genome shotgun (WGS) entry which is preliminary data.</text>
</comment>
<feature type="chain" id="PRO_5046712185" evidence="1">
    <location>
        <begin position="28"/>
        <end position="491"/>
    </location>
</feature>
<dbReference type="Gene3D" id="3.40.190.10">
    <property type="entry name" value="Periplasmic binding protein-like II"/>
    <property type="match status" value="1"/>
</dbReference>
<sequence>MNKSKFRSALAIASGVAVLLAGCAPGAAPGSSPSASTSASGDPNGAQAGKKVVIAFATSKNKLEEDNKVYEKLIQDYNAKPEGKAEIRLTLANWGDNGTDQRTWVTTQLTGNNAPDLFQSKYLWSQEDFGKGLVVDVTDYLSKPNPYSEGAVWRSTLSDTILKNMYVPGTEKLAGIPTYSGTIRLFYNKDLFAKAGVTTLPETWKDFIAVQEKIQAAGITPMAVGFAKQGGDRPNWITRYLSDQTVEQLVPQMDLDKNNLIGSNEIVAAIDAGTIDFTKEPWKSVFPILKDWSRFWPKGFNGITVDDANDMFIRGDAAMTLNTPDFTKQLQGMNVGVIRVPYLTKETHPMAEGKYYEVASGNPDGVYVMPKTLAPEKQEAAIDFLMYMTSPPVQEQIAEKIYRVSVLKSAKFPDNIKQFLAVNEPFKMNLFGPAFSKNLYDTFGKDGQLYLDGSLPLDAFLAKMNQVAKQEAASLKASQGWNEQNGYGTKK</sequence>
<protein>
    <submittedName>
        <fullName evidence="2">ABC transporter substrate-binding protein</fullName>
    </submittedName>
</protein>
<evidence type="ECO:0000313" key="2">
    <source>
        <dbReference type="EMBL" id="MFC0212953.1"/>
    </source>
</evidence>
<dbReference type="Proteomes" id="UP001589776">
    <property type="component" value="Unassembled WGS sequence"/>
</dbReference>
<reference evidence="2 3" key="1">
    <citation type="submission" date="2024-09" db="EMBL/GenBank/DDBJ databases">
        <authorList>
            <person name="Sun Q."/>
            <person name="Mori K."/>
        </authorList>
    </citation>
    <scope>NUCLEOTIDE SEQUENCE [LARGE SCALE GENOMIC DNA]</scope>
    <source>
        <strain evidence="2 3">CCM 7759</strain>
    </source>
</reference>
<dbReference type="PROSITE" id="PS51257">
    <property type="entry name" value="PROKAR_LIPOPROTEIN"/>
    <property type="match status" value="1"/>
</dbReference>
<accession>A0ABV6DJX1</accession>